<feature type="transmembrane region" description="Helical" evidence="1">
    <location>
        <begin position="20"/>
        <end position="42"/>
    </location>
</feature>
<proteinExistence type="predicted"/>
<dbReference type="Proteomes" id="UP000265703">
    <property type="component" value="Unassembled WGS sequence"/>
</dbReference>
<sequence>MYSEIFSSIMGRTENTVKYIYIYIFLRYVMPLVYYYFFLFFCTTRNRFETTSTC</sequence>
<keyword evidence="1" id="KW-0812">Transmembrane</keyword>
<accession>A0A397T750</accession>
<gene>
    <name evidence="2" type="ORF">C1645_760964</name>
</gene>
<keyword evidence="1" id="KW-0472">Membrane</keyword>
<reference evidence="2 3" key="1">
    <citation type="submission" date="2018-06" db="EMBL/GenBank/DDBJ databases">
        <title>Comparative genomics reveals the genomic features of Rhizophagus irregularis, R. cerebriforme, R. diaphanum and Gigaspora rosea, and their symbiotic lifestyle signature.</title>
        <authorList>
            <person name="Morin E."/>
            <person name="San Clemente H."/>
            <person name="Chen E.C.H."/>
            <person name="De La Providencia I."/>
            <person name="Hainaut M."/>
            <person name="Kuo A."/>
            <person name="Kohler A."/>
            <person name="Murat C."/>
            <person name="Tang N."/>
            <person name="Roy S."/>
            <person name="Loubradou J."/>
            <person name="Henrissat B."/>
            <person name="Grigoriev I.V."/>
            <person name="Corradi N."/>
            <person name="Roux C."/>
            <person name="Martin F.M."/>
        </authorList>
    </citation>
    <scope>NUCLEOTIDE SEQUENCE [LARGE SCALE GENOMIC DNA]</scope>
    <source>
        <strain evidence="2 3">DAOM 227022</strain>
    </source>
</reference>
<protein>
    <submittedName>
        <fullName evidence="2">Uncharacterized protein</fullName>
    </submittedName>
</protein>
<name>A0A397T750_9GLOM</name>
<evidence type="ECO:0000313" key="2">
    <source>
        <dbReference type="EMBL" id="RIA94033.1"/>
    </source>
</evidence>
<evidence type="ECO:0000313" key="3">
    <source>
        <dbReference type="Proteomes" id="UP000265703"/>
    </source>
</evidence>
<organism evidence="2 3">
    <name type="scientific">Glomus cerebriforme</name>
    <dbReference type="NCBI Taxonomy" id="658196"/>
    <lineage>
        <taxon>Eukaryota</taxon>
        <taxon>Fungi</taxon>
        <taxon>Fungi incertae sedis</taxon>
        <taxon>Mucoromycota</taxon>
        <taxon>Glomeromycotina</taxon>
        <taxon>Glomeromycetes</taxon>
        <taxon>Glomerales</taxon>
        <taxon>Glomeraceae</taxon>
        <taxon>Glomus</taxon>
    </lineage>
</organism>
<dbReference type="AlphaFoldDB" id="A0A397T750"/>
<dbReference type="EMBL" id="QKYT01000091">
    <property type="protein sequence ID" value="RIA94033.1"/>
    <property type="molecule type" value="Genomic_DNA"/>
</dbReference>
<evidence type="ECO:0000256" key="1">
    <source>
        <dbReference type="SAM" id="Phobius"/>
    </source>
</evidence>
<keyword evidence="3" id="KW-1185">Reference proteome</keyword>
<comment type="caution">
    <text evidence="2">The sequence shown here is derived from an EMBL/GenBank/DDBJ whole genome shotgun (WGS) entry which is preliminary data.</text>
</comment>
<keyword evidence="1" id="KW-1133">Transmembrane helix</keyword>